<evidence type="ECO:0000313" key="2">
    <source>
        <dbReference type="EMBL" id="CAE7462122.1"/>
    </source>
</evidence>
<accession>A0A812S698</accession>
<dbReference type="EMBL" id="CAJNJA010020586">
    <property type="protein sequence ID" value="CAE7462122.1"/>
    <property type="molecule type" value="Genomic_DNA"/>
</dbReference>
<name>A0A812S698_9DINO</name>
<dbReference type="Proteomes" id="UP000601435">
    <property type="component" value="Unassembled WGS sequence"/>
</dbReference>
<dbReference type="AlphaFoldDB" id="A0A812S698"/>
<gene>
    <name evidence="2" type="ORF">SNEC2469_LOCUS12931</name>
</gene>
<feature type="region of interest" description="Disordered" evidence="1">
    <location>
        <begin position="52"/>
        <end position="91"/>
    </location>
</feature>
<organism evidence="2 3">
    <name type="scientific">Symbiodinium necroappetens</name>
    <dbReference type="NCBI Taxonomy" id="1628268"/>
    <lineage>
        <taxon>Eukaryota</taxon>
        <taxon>Sar</taxon>
        <taxon>Alveolata</taxon>
        <taxon>Dinophyceae</taxon>
        <taxon>Suessiales</taxon>
        <taxon>Symbiodiniaceae</taxon>
        <taxon>Symbiodinium</taxon>
    </lineage>
</organism>
<protein>
    <submittedName>
        <fullName evidence="2">Uncharacterized protein</fullName>
    </submittedName>
</protein>
<proteinExistence type="predicted"/>
<evidence type="ECO:0000313" key="3">
    <source>
        <dbReference type="Proteomes" id="UP000601435"/>
    </source>
</evidence>
<sequence length="616" mass="68416">MAAPRTRTGSGGSSNDFNFRAAGSKTEAAIKEMEHGVHKFFTGMEESLSKITRPSWLGGGSGPSKHAPAPPVVHSKQEHHTPTPSGEDDSTMRHHCAALERLVEMGLSPQAAKVAVRHLDSWLVSEDGRSEMAVAEAEATSTGEAILHVHDQVRLEGLVKNKGTNGMMGTLEAYGAESHRWKVRLTDDQVFWIKPKLLRPLKMQRMPLPLPDPSPPEHTTGEDEQALGVLESLQLDAHGTLRVALPFCGSMQELPILAHFLATRCSGRQGVAKISILASDVQDWAPLGGYWKQKETYVKRWYPHMDLKFCQLDLHALRHPPSSLTFAFHPECTVHRDLWRRILHNVISASAVCIVCTFNDEERLTSVVSLEVEAAPVGSGLGGSALSKGSAVKAECAKEQEAQSCPAGSPRCLGSCSGRVLVVGAGLAGLVSAQFCVEWMMGSELLAATQVRLWFWKPTAMSVEELLRFRRGRSEASMQARSGSMVERLWPFLEEENLPIMALARFFNLTVEQVGGNTDFEGDHERHRLFLAHGPNEDVKAEAFRRYLEAKRQFDRRVSWVIAKQRRDLALRSAWQLILNRSFDPLFEWQLRVRSEQSWGISPEQVGTRLSEVAVY</sequence>
<dbReference type="OrthoDB" id="440501at2759"/>
<feature type="region of interest" description="Disordered" evidence="1">
    <location>
        <begin position="1"/>
        <end position="20"/>
    </location>
</feature>
<comment type="caution">
    <text evidence="2">The sequence shown here is derived from an EMBL/GenBank/DDBJ whole genome shotgun (WGS) entry which is preliminary data.</text>
</comment>
<evidence type="ECO:0000256" key="1">
    <source>
        <dbReference type="SAM" id="MobiDB-lite"/>
    </source>
</evidence>
<feature type="non-terminal residue" evidence="2">
    <location>
        <position position="1"/>
    </location>
</feature>
<keyword evidence="3" id="KW-1185">Reference proteome</keyword>
<reference evidence="2" key="1">
    <citation type="submission" date="2021-02" db="EMBL/GenBank/DDBJ databases">
        <authorList>
            <person name="Dougan E. K."/>
            <person name="Rhodes N."/>
            <person name="Thang M."/>
            <person name="Chan C."/>
        </authorList>
    </citation>
    <scope>NUCLEOTIDE SEQUENCE</scope>
</reference>